<name>A0A2P2GEI7_STREW</name>
<sequence length="165" mass="16517">MDPQQSPYGPPSTWESARGPVPEPARGPRLDPARLWSGGVMTAVVASLMAVVGVLLVRGVLGIPVFAPEGDGAMGDASTGLLAGGAAVAALAATALLHLLILGTPQPGRFFSWIVGLATVVMVLLPFTTGLPLDAKIGTAAVYLAIGVTIGSLLSAVARGAVRGD</sequence>
<dbReference type="EMBL" id="LAQS01000074">
    <property type="protein sequence ID" value="KKZ69922.1"/>
    <property type="molecule type" value="Genomic_DNA"/>
</dbReference>
<evidence type="ECO:0000256" key="1">
    <source>
        <dbReference type="SAM" id="MobiDB-lite"/>
    </source>
</evidence>
<dbReference type="InterPro" id="IPR045713">
    <property type="entry name" value="DUF6069"/>
</dbReference>
<keyword evidence="2" id="KW-0472">Membrane</keyword>
<organism evidence="3 4">
    <name type="scientific">Streptomyces showdoensis</name>
    <dbReference type="NCBI Taxonomy" id="68268"/>
    <lineage>
        <taxon>Bacteria</taxon>
        <taxon>Bacillati</taxon>
        <taxon>Actinomycetota</taxon>
        <taxon>Actinomycetes</taxon>
        <taxon>Kitasatosporales</taxon>
        <taxon>Streptomycetaceae</taxon>
        <taxon>Streptomyces</taxon>
    </lineage>
</organism>
<comment type="caution">
    <text evidence="3">The sequence shown here is derived from an EMBL/GenBank/DDBJ whole genome shotgun (WGS) entry which is preliminary data.</text>
</comment>
<proteinExistence type="predicted"/>
<dbReference type="RefSeq" id="WP_046911541.1">
    <property type="nucleotide sequence ID" value="NZ_BAAAXG010000002.1"/>
</dbReference>
<feature type="region of interest" description="Disordered" evidence="1">
    <location>
        <begin position="1"/>
        <end position="30"/>
    </location>
</feature>
<gene>
    <name evidence="3" type="ORF">VO63_31715</name>
</gene>
<reference evidence="3 4" key="1">
    <citation type="submission" date="2015-05" db="EMBL/GenBank/DDBJ databases">
        <title>Draft Genome assembly of Streptomyces showdoensis.</title>
        <authorList>
            <person name="Thapa K.K."/>
            <person name="Metsa-Ketela M."/>
        </authorList>
    </citation>
    <scope>NUCLEOTIDE SEQUENCE [LARGE SCALE GENOMIC DNA]</scope>
    <source>
        <strain evidence="3 4">ATCC 15227</strain>
    </source>
</reference>
<accession>A0A2P2GEI7</accession>
<keyword evidence="2" id="KW-0812">Transmembrane</keyword>
<dbReference type="AlphaFoldDB" id="A0A2P2GEI7"/>
<dbReference type="Proteomes" id="UP000265325">
    <property type="component" value="Unassembled WGS sequence"/>
</dbReference>
<keyword evidence="2" id="KW-1133">Transmembrane helix</keyword>
<dbReference type="Pfam" id="PF19545">
    <property type="entry name" value="DUF6069"/>
    <property type="match status" value="1"/>
</dbReference>
<evidence type="ECO:0000313" key="3">
    <source>
        <dbReference type="EMBL" id="KKZ69922.1"/>
    </source>
</evidence>
<feature type="transmembrane region" description="Helical" evidence="2">
    <location>
        <begin position="81"/>
        <end position="103"/>
    </location>
</feature>
<protein>
    <submittedName>
        <fullName evidence="3">Uncharacterized protein</fullName>
    </submittedName>
</protein>
<keyword evidence="4" id="KW-1185">Reference proteome</keyword>
<evidence type="ECO:0000256" key="2">
    <source>
        <dbReference type="SAM" id="Phobius"/>
    </source>
</evidence>
<evidence type="ECO:0000313" key="4">
    <source>
        <dbReference type="Proteomes" id="UP000265325"/>
    </source>
</evidence>
<feature type="transmembrane region" description="Helical" evidence="2">
    <location>
        <begin position="35"/>
        <end position="61"/>
    </location>
</feature>
<feature type="transmembrane region" description="Helical" evidence="2">
    <location>
        <begin position="140"/>
        <end position="162"/>
    </location>
</feature>
<feature type="transmembrane region" description="Helical" evidence="2">
    <location>
        <begin position="110"/>
        <end position="128"/>
    </location>
</feature>